<feature type="compositionally biased region" description="Basic and acidic residues" evidence="1">
    <location>
        <begin position="73"/>
        <end position="85"/>
    </location>
</feature>
<reference evidence="2" key="1">
    <citation type="submission" date="2019-09" db="EMBL/GenBank/DDBJ databases">
        <title>Draft genome information of white flower Hibiscus syriacus.</title>
        <authorList>
            <person name="Kim Y.-M."/>
        </authorList>
    </citation>
    <scope>NUCLEOTIDE SEQUENCE [LARGE SCALE GENOMIC DNA]</scope>
    <source>
        <strain evidence="2">YM2019G1</strain>
    </source>
</reference>
<dbReference type="InterPro" id="IPR011990">
    <property type="entry name" value="TPR-like_helical_dom_sf"/>
</dbReference>
<dbReference type="Proteomes" id="UP000436088">
    <property type="component" value="Unassembled WGS sequence"/>
</dbReference>
<dbReference type="PANTHER" id="PTHR35114">
    <property type="entry name" value="CYTOCHROME OXIDASE COMPLEX ASSEMBLY PROTEIN"/>
    <property type="match status" value="1"/>
</dbReference>
<sequence length="759" mass="85026">MWSRRRETRLWRCMRREGTLTKGVVARDETLARVLKTLAFWQCGCGESSLERSCGPCSTPTFPTTPHHLVGGQKEKSDEKKNRNEKGRKKARLGKRGHLIDYTSSPSILTSKPLIWNRLLCLEKASAYMRKGILNEAAQCFHQALQLNPLLVDAHSDRGNLMKAQGLMNSPSSKLYSNGGVALSALDDLAIHHGCSRKAMEKATHKRQSVSCIFPVSGPQGDGVLQLKAVRNKALRPIEFLRGVCPLTKECRVVKLFSKIDEHVGHTIKNCFIFKIIVQKMRNKNWIDFNNLRASKLAQRNHLKNYDQLRPIKRSHFLRQHLQYSSRQEGLFANQRPSSSTTLSSKAHHLQYSLSREGLSAKDPRVRLHSASRAHHLQHNSRLEGLSVAKIPSSSTTLSSKAHHLQYNLSREGLSAEDPRVRLHSASREHHLQHNSRLEGLSVTKIPLSSTTLSSKAHHLHREGLSANQRPLSSTTPSSKVHHLQHSSRQEGLFANQRPSSLTTLSSEAHHLQHILSREGLSANQRHDEFDFIQLDDSDKLLSGRIFKPKSLNREEDKGPIPGSSITFEKTGQKLVAFDLESSSFLGIVPRSGHDSHEVDEDMCLALAHQMVLWKYGKCLEGKSKCLHAKMNIKRGCTVLPSSTAIKSSFGDVALSALEDLAIHHGCSRKAMEKVTHKRQSISCIFPVSGPQGDGVLQLKAVRNKTLRPIEFLRGMCPLTKECRVVKLFSKIDEHVGTLLYSEPQVLNATGFSLYCYSL</sequence>
<dbReference type="PANTHER" id="PTHR35114:SF1">
    <property type="entry name" value="CYTOCHROME OXIDASE COMPLEX ASSEMBLY PROTEIN"/>
    <property type="match status" value="1"/>
</dbReference>
<gene>
    <name evidence="2" type="ORF">F3Y22_tig00111331pilonHSYRG00054</name>
</gene>
<dbReference type="Gene3D" id="1.25.40.10">
    <property type="entry name" value="Tetratricopeptide repeat domain"/>
    <property type="match status" value="1"/>
</dbReference>
<keyword evidence="3" id="KW-1185">Reference proteome</keyword>
<name>A0A6A2YPU8_HIBSY</name>
<comment type="caution">
    <text evidence="2">The sequence shown here is derived from an EMBL/GenBank/DDBJ whole genome shotgun (WGS) entry which is preliminary data.</text>
</comment>
<accession>A0A6A2YPU8</accession>
<dbReference type="SUPFAM" id="SSF48452">
    <property type="entry name" value="TPR-like"/>
    <property type="match status" value="1"/>
</dbReference>
<dbReference type="Pfam" id="PF13414">
    <property type="entry name" value="TPR_11"/>
    <property type="match status" value="1"/>
</dbReference>
<dbReference type="AlphaFoldDB" id="A0A6A2YPU8"/>
<evidence type="ECO:0000256" key="1">
    <source>
        <dbReference type="SAM" id="MobiDB-lite"/>
    </source>
</evidence>
<feature type="compositionally biased region" description="Polar residues" evidence="1">
    <location>
        <begin position="466"/>
        <end position="479"/>
    </location>
</feature>
<organism evidence="2 3">
    <name type="scientific">Hibiscus syriacus</name>
    <name type="common">Rose of Sharon</name>
    <dbReference type="NCBI Taxonomy" id="106335"/>
    <lineage>
        <taxon>Eukaryota</taxon>
        <taxon>Viridiplantae</taxon>
        <taxon>Streptophyta</taxon>
        <taxon>Embryophyta</taxon>
        <taxon>Tracheophyta</taxon>
        <taxon>Spermatophyta</taxon>
        <taxon>Magnoliopsida</taxon>
        <taxon>eudicotyledons</taxon>
        <taxon>Gunneridae</taxon>
        <taxon>Pentapetalae</taxon>
        <taxon>rosids</taxon>
        <taxon>malvids</taxon>
        <taxon>Malvales</taxon>
        <taxon>Malvaceae</taxon>
        <taxon>Malvoideae</taxon>
        <taxon>Hibiscus</taxon>
    </lineage>
</organism>
<feature type="region of interest" description="Disordered" evidence="1">
    <location>
        <begin position="65"/>
        <end position="91"/>
    </location>
</feature>
<evidence type="ECO:0000313" key="3">
    <source>
        <dbReference type="Proteomes" id="UP000436088"/>
    </source>
</evidence>
<evidence type="ECO:0000313" key="2">
    <source>
        <dbReference type="EMBL" id="KAE8681292.1"/>
    </source>
</evidence>
<dbReference type="EMBL" id="VEPZ02001309">
    <property type="protein sequence ID" value="KAE8681292.1"/>
    <property type="molecule type" value="Genomic_DNA"/>
</dbReference>
<feature type="region of interest" description="Disordered" evidence="1">
    <location>
        <begin position="452"/>
        <end position="480"/>
    </location>
</feature>
<proteinExistence type="predicted"/>
<protein>
    <submittedName>
        <fullName evidence="2">VSP protein</fullName>
    </submittedName>
</protein>